<dbReference type="InterPro" id="IPR047650">
    <property type="entry name" value="Transpos_IS110"/>
</dbReference>
<evidence type="ECO:0000259" key="2">
    <source>
        <dbReference type="Pfam" id="PF02371"/>
    </source>
</evidence>
<dbReference type="Pfam" id="PF01548">
    <property type="entry name" value="DEDD_Tnp_IS110"/>
    <property type="match status" value="1"/>
</dbReference>
<dbReference type="InterPro" id="IPR002525">
    <property type="entry name" value="Transp_IS110-like_N"/>
</dbReference>
<sequence>MRKVEKAIYYLTLTEIGIREVNPLKTNRQKDFYGGDKSDEIDAKCIAQILLRSYENLPKIEEDNQVYISIREAERFRETLVKVKTQNVNRLHFYLTKTWGGSYKKFFSSLQNKIALEFFSSYPIPQALKEIKAKELAEFLYEASSHRLGKGNPWKLAHEKVKFILSSIKTVKDLPLNWEREIKAEIIRQLIANISQTKDSIKAIERKLEKDLLQTGQRLTSLKSISTVTVSVLLGETLNPDRFSTRDKFARYNGTAPQEISSGGKIKHQARKGCNHRLKKTLKQISITATAREPLTKAYYRRCLSRGLSKSQALRRVDRKISDIVYKMMKARQPYDIKLAVKNIIERRKKIIV</sequence>
<proteinExistence type="predicted"/>
<dbReference type="AlphaFoldDB" id="A0A662DDU9"/>
<feature type="domain" description="Transposase IS116/IS110/IS902 C-terminal" evidence="2">
    <location>
        <begin position="217"/>
        <end position="301"/>
    </location>
</feature>
<organism evidence="3 4">
    <name type="scientific">Aerophobetes bacterium</name>
    <dbReference type="NCBI Taxonomy" id="2030807"/>
    <lineage>
        <taxon>Bacteria</taxon>
        <taxon>Candidatus Aerophobota</taxon>
    </lineage>
</organism>
<dbReference type="Proteomes" id="UP000280417">
    <property type="component" value="Unassembled WGS sequence"/>
</dbReference>
<gene>
    <name evidence="3" type="ORF">DRJ04_06120</name>
</gene>
<dbReference type="GO" id="GO:0006313">
    <property type="term" value="P:DNA transposition"/>
    <property type="evidence" value="ECO:0007669"/>
    <property type="project" value="InterPro"/>
</dbReference>
<dbReference type="Pfam" id="PF02371">
    <property type="entry name" value="Transposase_20"/>
    <property type="match status" value="1"/>
</dbReference>
<feature type="domain" description="Transposase IS110-like N-terminal" evidence="1">
    <location>
        <begin position="10"/>
        <end position="98"/>
    </location>
</feature>
<evidence type="ECO:0000313" key="4">
    <source>
        <dbReference type="Proteomes" id="UP000280417"/>
    </source>
</evidence>
<dbReference type="InterPro" id="IPR003346">
    <property type="entry name" value="Transposase_20"/>
</dbReference>
<name>A0A662DDU9_UNCAE</name>
<evidence type="ECO:0000313" key="3">
    <source>
        <dbReference type="EMBL" id="RLE12483.1"/>
    </source>
</evidence>
<dbReference type="PANTHER" id="PTHR33055">
    <property type="entry name" value="TRANSPOSASE FOR INSERTION SEQUENCE ELEMENT IS1111A"/>
    <property type="match status" value="1"/>
</dbReference>
<reference evidence="3 4" key="1">
    <citation type="submission" date="2018-06" db="EMBL/GenBank/DDBJ databases">
        <title>Extensive metabolic versatility and redundancy in microbially diverse, dynamic hydrothermal sediments.</title>
        <authorList>
            <person name="Dombrowski N."/>
            <person name="Teske A."/>
            <person name="Baker B.J."/>
        </authorList>
    </citation>
    <scope>NUCLEOTIDE SEQUENCE [LARGE SCALE GENOMIC DNA]</scope>
    <source>
        <strain evidence="3">B3_G15</strain>
    </source>
</reference>
<dbReference type="GO" id="GO:0003677">
    <property type="term" value="F:DNA binding"/>
    <property type="evidence" value="ECO:0007669"/>
    <property type="project" value="InterPro"/>
</dbReference>
<dbReference type="PANTHER" id="PTHR33055:SF3">
    <property type="entry name" value="PUTATIVE TRANSPOSASE FOR IS117-RELATED"/>
    <property type="match status" value="1"/>
</dbReference>
<dbReference type="EMBL" id="QMQA01000161">
    <property type="protein sequence ID" value="RLE12483.1"/>
    <property type="molecule type" value="Genomic_DNA"/>
</dbReference>
<evidence type="ECO:0000259" key="1">
    <source>
        <dbReference type="Pfam" id="PF01548"/>
    </source>
</evidence>
<dbReference type="GO" id="GO:0004803">
    <property type="term" value="F:transposase activity"/>
    <property type="evidence" value="ECO:0007669"/>
    <property type="project" value="InterPro"/>
</dbReference>
<protein>
    <submittedName>
        <fullName evidence="3">Uncharacterized protein</fullName>
    </submittedName>
</protein>
<accession>A0A662DDU9</accession>
<comment type="caution">
    <text evidence="3">The sequence shown here is derived from an EMBL/GenBank/DDBJ whole genome shotgun (WGS) entry which is preliminary data.</text>
</comment>